<dbReference type="RefSeq" id="WP_208633984.1">
    <property type="nucleotide sequence ID" value="NZ_CP059319.1"/>
</dbReference>
<reference evidence="8" key="1">
    <citation type="submission" date="2020-07" db="EMBL/GenBank/DDBJ databases">
        <authorList>
            <person name="Camacho E."/>
        </authorList>
    </citation>
    <scope>NUCLEOTIDE SEQUENCE</scope>
    <source>
        <strain evidence="8">MPO218</strain>
    </source>
</reference>
<dbReference type="InterPro" id="IPR011577">
    <property type="entry name" value="Cyt_b561_bac/Ni-Hgenase"/>
</dbReference>
<organism evidence="8 9">
    <name type="scientific">Rhizorhabdus wittichii</name>
    <dbReference type="NCBI Taxonomy" id="160791"/>
    <lineage>
        <taxon>Bacteria</taxon>
        <taxon>Pseudomonadati</taxon>
        <taxon>Pseudomonadota</taxon>
        <taxon>Alphaproteobacteria</taxon>
        <taxon>Sphingomonadales</taxon>
        <taxon>Sphingomonadaceae</taxon>
        <taxon>Rhizorhabdus</taxon>
    </lineage>
</organism>
<evidence type="ECO:0000256" key="3">
    <source>
        <dbReference type="ARBA" id="ARBA00022692"/>
    </source>
</evidence>
<comment type="subcellular location">
    <subcellularLocation>
        <location evidence="1">Cell membrane</location>
        <topology evidence="1">Multi-pass membrane protein</topology>
    </subcellularLocation>
</comment>
<dbReference type="Gene3D" id="1.20.950.20">
    <property type="entry name" value="Transmembrane di-heme cytochromes, Chain C"/>
    <property type="match status" value="1"/>
</dbReference>
<gene>
    <name evidence="8" type="ORF">HRJ34_10010</name>
</gene>
<dbReference type="PANTHER" id="PTHR30485">
    <property type="entry name" value="NI/FE-HYDROGENASE 1 B-TYPE CYTOCHROME SUBUNIT"/>
    <property type="match status" value="1"/>
</dbReference>
<dbReference type="GO" id="GO:0020037">
    <property type="term" value="F:heme binding"/>
    <property type="evidence" value="ECO:0007669"/>
    <property type="project" value="TreeGrafter"/>
</dbReference>
<dbReference type="Pfam" id="PF01292">
    <property type="entry name" value="Ni_hydr_CYTB"/>
    <property type="match status" value="1"/>
</dbReference>
<feature type="transmembrane region" description="Helical" evidence="6">
    <location>
        <begin position="198"/>
        <end position="221"/>
    </location>
</feature>
<accession>A0A975HFV0</accession>
<dbReference type="Proteomes" id="UP000664914">
    <property type="component" value="Chromosome"/>
</dbReference>
<evidence type="ECO:0000313" key="8">
    <source>
        <dbReference type="EMBL" id="QTH23803.1"/>
    </source>
</evidence>
<protein>
    <submittedName>
        <fullName evidence="8">Cytochrome b/b6 domain-containing protein</fullName>
    </submittedName>
</protein>
<feature type="transmembrane region" description="Helical" evidence="6">
    <location>
        <begin position="241"/>
        <end position="263"/>
    </location>
</feature>
<evidence type="ECO:0000259" key="7">
    <source>
        <dbReference type="Pfam" id="PF01292"/>
    </source>
</evidence>
<sequence length="287" mass="31909">MTRENEAGPADPAIGRQPTVVVVRHSLVARLWHWTTAGTVVLLLWSGVMIFNVHPRLYWGDSGHKGEAAIMEVAARDLSRTPLEVIGRAGGYEVDLTGWLGSVLDLGSAGKFFVLIAPSADFQFGATRALHFLAAEVLIATWIFYVVYLVASRRLGRWVIYSKDMSPCIIFGQIKSYFTFWRKGRDTEMDYNPIQKMIYIALFFILIPVAILSGMTMSNAMTARFPLLLDMFGGRQSARTIHFIAAGSFALFVVVHIAALLMAGPVNHMRAIVTGRFRITQKKVVGR</sequence>
<keyword evidence="2" id="KW-1003">Cell membrane</keyword>
<evidence type="ECO:0000256" key="5">
    <source>
        <dbReference type="ARBA" id="ARBA00023136"/>
    </source>
</evidence>
<reference evidence="8" key="2">
    <citation type="submission" date="2021-04" db="EMBL/GenBank/DDBJ databases">
        <title>Isolation and genomic analysis of the ibuprofen-degrading bacterium Sphingomonas strain MPO218.</title>
        <authorList>
            <person name="Aulestia M."/>
            <person name="Flores A."/>
            <person name="Mangas E.L."/>
            <person name="Perez-Pulido A.J."/>
            <person name="Santero E."/>
            <person name="Camacho E.M."/>
        </authorList>
    </citation>
    <scope>NUCLEOTIDE SEQUENCE</scope>
    <source>
        <strain evidence="8">MPO218</strain>
    </source>
</reference>
<dbReference type="InterPro" id="IPR016174">
    <property type="entry name" value="Di-haem_cyt_TM"/>
</dbReference>
<keyword evidence="5 6" id="KW-0472">Membrane</keyword>
<evidence type="ECO:0000256" key="2">
    <source>
        <dbReference type="ARBA" id="ARBA00022475"/>
    </source>
</evidence>
<dbReference type="AlphaFoldDB" id="A0A975HFV0"/>
<dbReference type="PANTHER" id="PTHR30485:SF1">
    <property type="entry name" value="CYTOCHROME YDHU-RELATED"/>
    <property type="match status" value="1"/>
</dbReference>
<keyword evidence="3 6" id="KW-0812">Transmembrane</keyword>
<evidence type="ECO:0000313" key="9">
    <source>
        <dbReference type="Proteomes" id="UP000664914"/>
    </source>
</evidence>
<evidence type="ECO:0000256" key="1">
    <source>
        <dbReference type="ARBA" id="ARBA00004651"/>
    </source>
</evidence>
<dbReference type="GO" id="GO:0022904">
    <property type="term" value="P:respiratory electron transport chain"/>
    <property type="evidence" value="ECO:0007669"/>
    <property type="project" value="InterPro"/>
</dbReference>
<name>A0A975HFV0_9SPHN</name>
<dbReference type="SUPFAM" id="SSF81342">
    <property type="entry name" value="Transmembrane di-heme cytochromes"/>
    <property type="match status" value="1"/>
</dbReference>
<feature type="transmembrane region" description="Helical" evidence="6">
    <location>
        <begin position="129"/>
        <end position="151"/>
    </location>
</feature>
<dbReference type="GO" id="GO:0005886">
    <property type="term" value="C:plasma membrane"/>
    <property type="evidence" value="ECO:0007669"/>
    <property type="project" value="UniProtKB-SubCell"/>
</dbReference>
<evidence type="ECO:0000256" key="4">
    <source>
        <dbReference type="ARBA" id="ARBA00022989"/>
    </source>
</evidence>
<dbReference type="InterPro" id="IPR051542">
    <property type="entry name" value="Hydrogenase_cytochrome"/>
</dbReference>
<proteinExistence type="predicted"/>
<dbReference type="EMBL" id="CP059319">
    <property type="protein sequence ID" value="QTH23803.1"/>
    <property type="molecule type" value="Genomic_DNA"/>
</dbReference>
<feature type="transmembrane region" description="Helical" evidence="6">
    <location>
        <begin position="31"/>
        <end position="51"/>
    </location>
</feature>
<evidence type="ECO:0000256" key="6">
    <source>
        <dbReference type="SAM" id="Phobius"/>
    </source>
</evidence>
<keyword evidence="4 6" id="KW-1133">Transmembrane helix</keyword>
<dbReference type="GO" id="GO:0009055">
    <property type="term" value="F:electron transfer activity"/>
    <property type="evidence" value="ECO:0007669"/>
    <property type="project" value="InterPro"/>
</dbReference>
<feature type="domain" description="Cytochrome b561 bacterial/Ni-hydrogenase" evidence="7">
    <location>
        <begin position="24"/>
        <end position="275"/>
    </location>
</feature>